<reference evidence="16" key="1">
    <citation type="submission" date="2023-03" db="EMBL/GenBank/DDBJ databases">
        <authorList>
            <person name="Steffen K."/>
            <person name="Cardenas P."/>
        </authorList>
    </citation>
    <scope>NUCLEOTIDE SEQUENCE</scope>
</reference>
<dbReference type="FunFam" id="1.20.120.850:FF:000012">
    <property type="entry name" value="protein PHOTOPERIOD-INDEPENDENT EARLY FLOWERING 1 isoform X3"/>
    <property type="match status" value="1"/>
</dbReference>
<dbReference type="Gene3D" id="3.40.50.10810">
    <property type="entry name" value="Tandem AAA-ATPase domain"/>
    <property type="match status" value="1"/>
</dbReference>
<evidence type="ECO:0000256" key="1">
    <source>
        <dbReference type="ARBA" id="ARBA00004123"/>
    </source>
</evidence>
<feature type="region of interest" description="Disordered" evidence="13">
    <location>
        <begin position="1543"/>
        <end position="1593"/>
    </location>
</feature>
<evidence type="ECO:0000259" key="14">
    <source>
        <dbReference type="PROSITE" id="PS51192"/>
    </source>
</evidence>
<keyword evidence="6" id="KW-0347">Helicase</keyword>
<dbReference type="SMART" id="SM00487">
    <property type="entry name" value="DEXDc"/>
    <property type="match status" value="1"/>
</dbReference>
<feature type="compositionally biased region" description="Basic and acidic residues" evidence="13">
    <location>
        <begin position="1113"/>
        <end position="1141"/>
    </location>
</feature>
<feature type="region of interest" description="Disordered" evidence="13">
    <location>
        <begin position="785"/>
        <end position="820"/>
    </location>
</feature>
<evidence type="ECO:0000256" key="11">
    <source>
        <dbReference type="ARBA" id="ARBA00023163"/>
    </source>
</evidence>
<feature type="region of interest" description="Disordered" evidence="13">
    <location>
        <begin position="1106"/>
        <end position="1142"/>
    </location>
</feature>
<dbReference type="PANTHER" id="PTHR45685:SF1">
    <property type="entry name" value="HELICASE SRCAP"/>
    <property type="match status" value="1"/>
</dbReference>
<evidence type="ECO:0000313" key="17">
    <source>
        <dbReference type="Proteomes" id="UP001174909"/>
    </source>
</evidence>
<keyword evidence="9" id="KW-0805">Transcription regulation</keyword>
<dbReference type="FunFam" id="3.40.50.10810:FF:000005">
    <property type="entry name" value="Photoperiod-independent early flowering 1"/>
    <property type="match status" value="1"/>
</dbReference>
<dbReference type="InterPro" id="IPR000330">
    <property type="entry name" value="SNF2_N"/>
</dbReference>
<evidence type="ECO:0000256" key="9">
    <source>
        <dbReference type="ARBA" id="ARBA00023015"/>
    </source>
</evidence>
<dbReference type="SUPFAM" id="SSF52540">
    <property type="entry name" value="P-loop containing nucleoside triphosphate hydrolases"/>
    <property type="match status" value="2"/>
</dbReference>
<feature type="compositionally biased region" description="Polar residues" evidence="13">
    <location>
        <begin position="790"/>
        <end position="799"/>
    </location>
</feature>
<gene>
    <name evidence="16" type="ORF">GBAR_LOCUS13700</name>
</gene>
<dbReference type="GO" id="GO:0042393">
    <property type="term" value="F:histone binding"/>
    <property type="evidence" value="ECO:0007669"/>
    <property type="project" value="TreeGrafter"/>
</dbReference>
<feature type="domain" description="Helicase ATP-binding" evidence="14">
    <location>
        <begin position="1"/>
        <end position="164"/>
    </location>
</feature>
<evidence type="ECO:0000256" key="4">
    <source>
        <dbReference type="ARBA" id="ARBA00022741"/>
    </source>
</evidence>
<dbReference type="CDD" id="cd18003">
    <property type="entry name" value="DEXQc_SRCAP"/>
    <property type="match status" value="1"/>
</dbReference>
<keyword evidence="12" id="KW-0539">Nucleus</keyword>
<dbReference type="GO" id="GO:0010557">
    <property type="term" value="P:positive regulation of macromolecule biosynthetic process"/>
    <property type="evidence" value="ECO:0007669"/>
    <property type="project" value="UniProtKB-ARBA"/>
</dbReference>
<comment type="similarity">
    <text evidence="2">Belongs to the SNF2/RAD54 helicase family. SWR1 subfamily.</text>
</comment>
<dbReference type="EMBL" id="CASHTH010002007">
    <property type="protein sequence ID" value="CAI8023443.1"/>
    <property type="molecule type" value="Genomic_DNA"/>
</dbReference>
<dbReference type="Gene3D" id="1.20.120.850">
    <property type="entry name" value="SWI2/SNF2 ATPases, N-terminal domain"/>
    <property type="match status" value="1"/>
</dbReference>
<dbReference type="FunFam" id="3.40.50.300:FF:000529">
    <property type="entry name" value="helicase SRCAP isoform X1"/>
    <property type="match status" value="1"/>
</dbReference>
<keyword evidence="5" id="KW-0378">Hydrolase</keyword>
<evidence type="ECO:0000256" key="2">
    <source>
        <dbReference type="ARBA" id="ARBA00009220"/>
    </source>
</evidence>
<evidence type="ECO:0000256" key="5">
    <source>
        <dbReference type="ARBA" id="ARBA00022801"/>
    </source>
</evidence>
<evidence type="ECO:0000259" key="15">
    <source>
        <dbReference type="PROSITE" id="PS51194"/>
    </source>
</evidence>
<evidence type="ECO:0000256" key="13">
    <source>
        <dbReference type="SAM" id="MobiDB-lite"/>
    </source>
</evidence>
<dbReference type="PROSITE" id="PS51192">
    <property type="entry name" value="HELICASE_ATP_BIND_1"/>
    <property type="match status" value="1"/>
</dbReference>
<dbReference type="InterPro" id="IPR001650">
    <property type="entry name" value="Helicase_C-like"/>
</dbReference>
<dbReference type="Gene3D" id="3.40.50.300">
    <property type="entry name" value="P-loop containing nucleotide triphosphate hydrolases"/>
    <property type="match status" value="1"/>
</dbReference>
<protein>
    <submittedName>
        <fullName evidence="16">Protein PHOTOPERIOD-INDEPENDENT EARLY FLOWERING 1</fullName>
    </submittedName>
</protein>
<dbReference type="GO" id="GO:0000812">
    <property type="term" value="C:Swr1 complex"/>
    <property type="evidence" value="ECO:0007669"/>
    <property type="project" value="TreeGrafter"/>
</dbReference>
<dbReference type="Pfam" id="PF00176">
    <property type="entry name" value="SNF2-rel_dom"/>
    <property type="match status" value="1"/>
</dbReference>
<evidence type="ECO:0000256" key="6">
    <source>
        <dbReference type="ARBA" id="ARBA00022806"/>
    </source>
</evidence>
<dbReference type="PROSITE" id="PS51194">
    <property type="entry name" value="HELICASE_CTER"/>
    <property type="match status" value="1"/>
</dbReference>
<dbReference type="InterPro" id="IPR027417">
    <property type="entry name" value="P-loop_NTPase"/>
</dbReference>
<dbReference type="GO" id="GO:0016887">
    <property type="term" value="F:ATP hydrolysis activity"/>
    <property type="evidence" value="ECO:0007669"/>
    <property type="project" value="TreeGrafter"/>
</dbReference>
<dbReference type="PANTHER" id="PTHR45685">
    <property type="entry name" value="HELICASE SRCAP-RELATED"/>
    <property type="match status" value="1"/>
</dbReference>
<dbReference type="Pfam" id="PF00271">
    <property type="entry name" value="Helicase_C"/>
    <property type="match status" value="1"/>
</dbReference>
<accession>A0AA35S4T3</accession>
<comment type="caution">
    <text evidence="16">The sequence shown here is derived from an EMBL/GenBank/DDBJ whole genome shotgun (WGS) entry which is preliminary data.</text>
</comment>
<keyword evidence="8" id="KW-0156">Chromatin regulator</keyword>
<dbReference type="InterPro" id="IPR038718">
    <property type="entry name" value="SNF2-like_sf"/>
</dbReference>
<evidence type="ECO:0000256" key="10">
    <source>
        <dbReference type="ARBA" id="ARBA00023125"/>
    </source>
</evidence>
<dbReference type="InterPro" id="IPR050520">
    <property type="entry name" value="INO80/SWR1_helicase"/>
</dbReference>
<keyword evidence="17" id="KW-1185">Reference proteome</keyword>
<dbReference type="GO" id="GO:0004386">
    <property type="term" value="F:helicase activity"/>
    <property type="evidence" value="ECO:0007669"/>
    <property type="project" value="UniProtKB-KW"/>
</dbReference>
<name>A0AA35S4T3_GEOBA</name>
<dbReference type="GO" id="GO:0003677">
    <property type="term" value="F:DNA binding"/>
    <property type="evidence" value="ECO:0007669"/>
    <property type="project" value="UniProtKB-KW"/>
</dbReference>
<evidence type="ECO:0000256" key="3">
    <source>
        <dbReference type="ARBA" id="ARBA00022553"/>
    </source>
</evidence>
<feature type="compositionally biased region" description="Polar residues" evidence="13">
    <location>
        <begin position="809"/>
        <end position="820"/>
    </location>
</feature>
<dbReference type="GO" id="GO:0005524">
    <property type="term" value="F:ATP binding"/>
    <property type="evidence" value="ECO:0007669"/>
    <property type="project" value="UniProtKB-KW"/>
</dbReference>
<keyword evidence="10" id="KW-0238">DNA-binding</keyword>
<keyword evidence="3" id="KW-0597">Phosphoprotein</keyword>
<dbReference type="GO" id="GO:0140096">
    <property type="term" value="F:catalytic activity, acting on a protein"/>
    <property type="evidence" value="ECO:0007669"/>
    <property type="project" value="UniProtKB-ARBA"/>
</dbReference>
<keyword evidence="11" id="KW-0804">Transcription</keyword>
<evidence type="ECO:0000256" key="7">
    <source>
        <dbReference type="ARBA" id="ARBA00022840"/>
    </source>
</evidence>
<dbReference type="GO" id="GO:0006338">
    <property type="term" value="P:chromatin remodeling"/>
    <property type="evidence" value="ECO:0007669"/>
    <property type="project" value="TreeGrafter"/>
</dbReference>
<dbReference type="Proteomes" id="UP001174909">
    <property type="component" value="Unassembled WGS sequence"/>
</dbReference>
<dbReference type="SMART" id="SM00490">
    <property type="entry name" value="HELICc"/>
    <property type="match status" value="1"/>
</dbReference>
<proteinExistence type="inferred from homology"/>
<sequence>MDERRLNGILADEMGLGKTIQTIAMLAHLACERGNWGPHLIIVPTSVMLNWELELKKWCPAFKILTYFGSFKERKQKRVGWSKYNAFHVCITSYNIAVQDHRAFKQKRWKYLVLDEAQNIKNFKSQRWQTLLNFNSQRRLLLTGTPLQNNLMELWSLMHFLMPTVFSSHTDFKEWFSNPLTGMVEGSQEYNESIVTRLHQVLRPFLLRRLKMEVERQMPKKYEHILSCRLSKRQRFLYEDYMSRTKTRETLAAGNYLSVINILMQLRKVCNHPDLFEPRPTLSPFRMTAIRYYSASLVLHAMQYDPFKHVCLDHLNLRLADTEFKVGAFAAFRCSQLQAPRAFLLDPLSAHPNEVDLTGERGGLLAGGDEGELGDLVLPVLTSAQEEWGMGRHRHMHDINSLRCQRQPMYGRDLVHTILSLCRQPDRRPSQPSSSSPATTNEGVWLWTGSLACERVMTGVRPEDGGSGSLALSKALLSYHTRAHMMGDTIRRFTIAVPPTTAPQISLHCHHPPPSHALREMELADAISRHLSPASSLLHTAATAASLQFPETRLIQYDCGKLQMLDSLLQQLKMGAHRVLIFTQMARMLDVLEIFLNYHGHTYLRLDGSTPPLKRQFLMDRFNRDKKIFCFILSTRSGGLGVNLTGADTVVFYDSDWNPTMDAQAQDRCHRIGQTRDVHIYRLVSERTVEENILKKANQKKLLGDIAIEGGAFTTDFFRKASLRELFKVQREEGRGGRVAMETPTQEESVQLSQKQIEEMLADVEDDTDVQAARMARAEETAEMAEFDETFSSQSTTTAGAAPSKEGKTASTAGVESQVQSEFDRLQEELSGVEQYAVRYLESERAHITSQELRLAEENIKLAKKDWELTHLQSLRAEEERLAEEEAEDVLLTYDRPETANKMIVDRETGDEMPMWLPPTPPAEEEDVIYVDPILSLTYHLSSTISPAVLAANVPFHVDDYDVFGLWRPPPPVVEPVKKSHQKSSSKKIKENVNVPPSLFWRRMAADSLPTKLRKLTSHHSKKTKNKESFTPILEQHPEGPDWIPYEDWILLKCITTVLEFPLSLTISVPAQIPNWSIVSDLTSAISKVKRSPLQCREHLMNTVIPREGPVVKGEDSGDLKRHRSKDGSLKKSKGRREQRTKGLVMADGGRDLTDQYSTSFNWLLSTASKRNQQSKFAWESLQKHSMHSELLKEYGIMVDVVHSPASIAQLRAERIQSVAAARAYQTATSGYTKATTPGLATPTDLTKLGGAFGLPGNRVVSSTGVLPPRVPLPLPTSLSSSSALANPVPLSTVVSSLPTTTLPVSNPSLPSSTHITHPLTSSLPTSTIQATSAVKAAYGPDLVGKIVPLQRHLSQQHAQFLLLRQNALQQQQVGGGANSQLTTAGLGGIPRLQTPPQSVLGTQKVGLPAGIEQLRPSVPSLPLQQRFTAAVTSAANAMRNITSRSLQTEEVLALLKQQSLRMAACQTYRAAHPTTQQQRESAVSAQLQAQLARPELVKSAIVLTSESASSFSSHAEQGKAGKLLAQPTARVVQVPITTAVSIPATPSSSVPTPSSSSQQSSVATPTATPTSSTPQAPPTSTASTNATDTGTS</sequence>
<keyword evidence="7" id="KW-0067">ATP-binding</keyword>
<comment type="subcellular location">
    <subcellularLocation>
        <location evidence="1">Nucleus</location>
    </subcellularLocation>
</comment>
<organism evidence="16 17">
    <name type="scientific">Geodia barretti</name>
    <name type="common">Barrett's horny sponge</name>
    <dbReference type="NCBI Taxonomy" id="519541"/>
    <lineage>
        <taxon>Eukaryota</taxon>
        <taxon>Metazoa</taxon>
        <taxon>Porifera</taxon>
        <taxon>Demospongiae</taxon>
        <taxon>Heteroscleromorpha</taxon>
        <taxon>Tetractinellida</taxon>
        <taxon>Astrophorina</taxon>
        <taxon>Geodiidae</taxon>
        <taxon>Geodia</taxon>
    </lineage>
</organism>
<evidence type="ECO:0000313" key="16">
    <source>
        <dbReference type="EMBL" id="CAI8023443.1"/>
    </source>
</evidence>
<feature type="domain" description="Helicase C-terminal" evidence="15">
    <location>
        <begin position="564"/>
        <end position="714"/>
    </location>
</feature>
<dbReference type="InterPro" id="IPR049730">
    <property type="entry name" value="SNF2/RAD54-like_C"/>
</dbReference>
<dbReference type="CDD" id="cd18793">
    <property type="entry name" value="SF2_C_SNF"/>
    <property type="match status" value="1"/>
</dbReference>
<evidence type="ECO:0000256" key="8">
    <source>
        <dbReference type="ARBA" id="ARBA00022853"/>
    </source>
</evidence>
<evidence type="ECO:0000256" key="12">
    <source>
        <dbReference type="ARBA" id="ARBA00023242"/>
    </source>
</evidence>
<dbReference type="InterPro" id="IPR014001">
    <property type="entry name" value="Helicase_ATP-bd"/>
</dbReference>
<keyword evidence="4" id="KW-0547">Nucleotide-binding</keyword>
<dbReference type="GO" id="GO:0010468">
    <property type="term" value="P:regulation of gene expression"/>
    <property type="evidence" value="ECO:0007669"/>
    <property type="project" value="UniProtKB-ARBA"/>
</dbReference>